<evidence type="ECO:0000256" key="6">
    <source>
        <dbReference type="PIRSR" id="PIRSR601501-1"/>
    </source>
</evidence>
<evidence type="ECO:0000256" key="1">
    <source>
        <dbReference type="ARBA" id="ARBA00001967"/>
    </source>
</evidence>
<dbReference type="Gene3D" id="1.10.645.10">
    <property type="entry name" value="Cytochrome-c3 Hydrogenase, chain B"/>
    <property type="match status" value="1"/>
</dbReference>
<dbReference type="SUPFAM" id="SSF56762">
    <property type="entry name" value="HydB/Nqo4-like"/>
    <property type="match status" value="1"/>
</dbReference>
<feature type="binding site" evidence="6">
    <location>
        <position position="175"/>
    </location>
    <ligand>
        <name>Fe cation</name>
        <dbReference type="ChEBI" id="CHEBI:24875"/>
    </ligand>
</feature>
<dbReference type="InterPro" id="IPR029014">
    <property type="entry name" value="NiFe-Hase_large"/>
</dbReference>
<evidence type="ECO:0000313" key="8">
    <source>
        <dbReference type="EMBL" id="QDQ09436.1"/>
    </source>
</evidence>
<feature type="binding site" evidence="6">
    <location>
        <position position="178"/>
    </location>
    <ligand>
        <name>Mg(2+)</name>
        <dbReference type="ChEBI" id="CHEBI:18420"/>
    </ligand>
</feature>
<feature type="binding site" evidence="6">
    <location>
        <position position="125"/>
    </location>
    <ligand>
        <name>Mg(2+)</name>
        <dbReference type="ChEBI" id="CHEBI:18420"/>
    </ligand>
</feature>
<evidence type="ECO:0000256" key="2">
    <source>
        <dbReference type="ARBA" id="ARBA00009292"/>
    </source>
</evidence>
<dbReference type="Pfam" id="PF00374">
    <property type="entry name" value="NiFeSe_Hases"/>
    <property type="match status" value="1"/>
</dbReference>
<dbReference type="GO" id="GO:0016151">
    <property type="term" value="F:nickel cation binding"/>
    <property type="evidence" value="ECO:0007669"/>
    <property type="project" value="InterPro"/>
</dbReference>
<evidence type="ECO:0000256" key="4">
    <source>
        <dbReference type="ARBA" id="ARBA00022723"/>
    </source>
</evidence>
<dbReference type="InterPro" id="IPR001501">
    <property type="entry name" value="Ni-dep_hyd_lsu"/>
</dbReference>
<dbReference type="Proteomes" id="UP000316806">
    <property type="component" value="Chromosome"/>
</dbReference>
<evidence type="ECO:0000256" key="5">
    <source>
        <dbReference type="ARBA" id="ARBA00023002"/>
    </source>
</evidence>
<gene>
    <name evidence="8" type="ORF">FH965_01715</name>
</gene>
<keyword evidence="6" id="KW-0408">Iron</keyword>
<evidence type="ECO:0000256" key="7">
    <source>
        <dbReference type="SAM" id="MobiDB-lite"/>
    </source>
</evidence>
<dbReference type="GO" id="GO:0016491">
    <property type="term" value="F:oxidoreductase activity"/>
    <property type="evidence" value="ECO:0007669"/>
    <property type="project" value="UniProtKB-KW"/>
</dbReference>
<keyword evidence="3 6" id="KW-0533">Nickel</keyword>
<comment type="cofactor">
    <cofactor evidence="6">
        <name>Fe cation</name>
        <dbReference type="ChEBI" id="CHEBI:24875"/>
    </cofactor>
</comment>
<feature type="region of interest" description="Disordered" evidence="7">
    <location>
        <begin position="1"/>
        <end position="53"/>
    </location>
</feature>
<dbReference type="PANTHER" id="PTHR43600">
    <property type="entry name" value="COENZYME F420 HYDROGENASE, SUBUNIT ALPHA"/>
    <property type="match status" value="1"/>
</dbReference>
<name>A0A516R1B0_STRST</name>
<feature type="binding site" evidence="6">
    <location>
        <position position="172"/>
    </location>
    <ligand>
        <name>Ni(2+)</name>
        <dbReference type="ChEBI" id="CHEBI:49786"/>
    </ligand>
</feature>
<keyword evidence="4 6" id="KW-0479">Metal-binding</keyword>
<evidence type="ECO:0000256" key="3">
    <source>
        <dbReference type="ARBA" id="ARBA00022596"/>
    </source>
</evidence>
<comment type="cofactor">
    <cofactor evidence="1 6">
        <name>Ni(2+)</name>
        <dbReference type="ChEBI" id="CHEBI:49786"/>
    </cofactor>
</comment>
<dbReference type="EMBL" id="CP040916">
    <property type="protein sequence ID" value="QDQ09436.1"/>
    <property type="molecule type" value="Genomic_DNA"/>
</dbReference>
<accession>A0A516R1B0</accession>
<dbReference type="PANTHER" id="PTHR43600:SF2">
    <property type="entry name" value="F420-NON-REDUCING HYDROGENASE VHU SUBUNIT A"/>
    <property type="match status" value="1"/>
</dbReference>
<dbReference type="AlphaFoldDB" id="A0A516R1B0"/>
<comment type="similarity">
    <text evidence="2">Belongs to the [NiFe]/[NiFeSe] hydrogenase large subunit family.</text>
</comment>
<protein>
    <recommendedName>
        <fullName evidence="10">Ni/Fe hydrogenase subunit alpha</fullName>
    </recommendedName>
</protein>
<evidence type="ECO:0008006" key="10">
    <source>
        <dbReference type="Google" id="ProtNLM"/>
    </source>
</evidence>
<reference evidence="8 9" key="1">
    <citation type="journal article" date="2019" name="J. Ind. Microbiol. Biotechnol.">
        <title>The complete genomic sequence of Streptomyces spectabilis NRRL-2792 and identification of secondary metabolite biosynthetic gene clusters.</title>
        <authorList>
            <person name="Sinha A."/>
            <person name="Phillips-Salemka S."/>
            <person name="Niraula T.A."/>
            <person name="Short K.A."/>
            <person name="Niraula N.P."/>
        </authorList>
    </citation>
    <scope>NUCLEOTIDE SEQUENCE [LARGE SCALE GENOMIC DNA]</scope>
    <source>
        <strain evidence="8 9">NRRL 2792</strain>
    </source>
</reference>
<keyword evidence="5" id="KW-0560">Oxidoreductase</keyword>
<sequence length="193" mass="20030">MGGGRRAGSPAADGPQGLTGTRGGARQALGPAPIGLRPGLNGPCSAPRSSTRPVVAGPYETRHEEVVYAIDEALRIIDTYEPPSHPHVEVPPAEGSGHGATEAPCGLLYHRCALDADGTVTDALLVPPTGQNQGAIEADLRRTASRALAARDVTDAELTDLCERAIRNHDPCISCSTHFLDLTVDRTTGGSRA</sequence>
<proteinExistence type="inferred from homology"/>
<keyword evidence="6" id="KW-0460">Magnesium</keyword>
<organism evidence="8 9">
    <name type="scientific">Streptomyces spectabilis</name>
    <dbReference type="NCBI Taxonomy" id="68270"/>
    <lineage>
        <taxon>Bacteria</taxon>
        <taxon>Bacillati</taxon>
        <taxon>Actinomycetota</taxon>
        <taxon>Actinomycetes</taxon>
        <taxon>Kitasatosporales</taxon>
        <taxon>Streptomycetaceae</taxon>
        <taxon>Streptomyces</taxon>
    </lineage>
</organism>
<evidence type="ECO:0000313" key="9">
    <source>
        <dbReference type="Proteomes" id="UP000316806"/>
    </source>
</evidence>